<feature type="region of interest" description="Disordered" evidence="1">
    <location>
        <begin position="19"/>
        <end position="41"/>
    </location>
</feature>
<reference evidence="3" key="1">
    <citation type="journal article" date="2007" name="Plant Cell">
        <title>Dothideomycete-plant interactions illuminated by genome sequencing and EST analysis of the wheat pathogen Stagonospora nodorum.</title>
        <authorList>
            <person name="Hane J.K."/>
            <person name="Lowe R.G."/>
            <person name="Solomon P.S."/>
            <person name="Tan K.C."/>
            <person name="Schoch C.L."/>
            <person name="Spatafora J.W."/>
            <person name="Crous P.W."/>
            <person name="Kodira C."/>
            <person name="Birren B.W."/>
            <person name="Galagan J.E."/>
            <person name="Torriani S.F."/>
            <person name="McDonald B.A."/>
            <person name="Oliver R.P."/>
        </authorList>
    </citation>
    <scope>NUCLEOTIDE SEQUENCE [LARGE SCALE GENOMIC DNA]</scope>
    <source>
        <strain evidence="3">SN15 / ATCC MYA-4574 / FGSC 10173</strain>
    </source>
</reference>
<dbReference type="GO" id="GO:0033615">
    <property type="term" value="P:mitochondrial proton-transporting ATP synthase complex assembly"/>
    <property type="evidence" value="ECO:0000318"/>
    <property type="project" value="GO_Central"/>
</dbReference>
<dbReference type="GO" id="GO:0005759">
    <property type="term" value="C:mitochondrial matrix"/>
    <property type="evidence" value="ECO:0000318"/>
    <property type="project" value="GO_Central"/>
</dbReference>
<dbReference type="Proteomes" id="UP000001055">
    <property type="component" value="Unassembled WGS sequence"/>
</dbReference>
<name>Q0UP95_PHANO</name>
<dbReference type="eggNOG" id="ENOG502SD6J">
    <property type="taxonomic scope" value="Eukaryota"/>
</dbReference>
<dbReference type="PANTHER" id="PTHR28015">
    <property type="entry name" value="ATP SYNTHASE ASSEMBLY FACTOR FMC1, MITOCHONDRIAL"/>
    <property type="match status" value="1"/>
</dbReference>
<protein>
    <submittedName>
        <fullName evidence="2">Uncharacterized protein</fullName>
    </submittedName>
</protein>
<dbReference type="InterPro" id="IPR039196">
    <property type="entry name" value="Fmc1"/>
</dbReference>
<dbReference type="InParanoid" id="Q0UP95"/>
<dbReference type="PANTHER" id="PTHR28015:SF1">
    <property type="entry name" value="ATP SYNTHASE ASSEMBLY FACTOR FMC1, MITOCHONDRIAL"/>
    <property type="match status" value="1"/>
</dbReference>
<evidence type="ECO:0000313" key="2">
    <source>
        <dbReference type="EMBL" id="EAT86250.1"/>
    </source>
</evidence>
<organism evidence="2 3">
    <name type="scientific">Phaeosphaeria nodorum (strain SN15 / ATCC MYA-4574 / FGSC 10173)</name>
    <name type="common">Glume blotch fungus</name>
    <name type="synonym">Parastagonospora nodorum</name>
    <dbReference type="NCBI Taxonomy" id="321614"/>
    <lineage>
        <taxon>Eukaryota</taxon>
        <taxon>Fungi</taxon>
        <taxon>Dikarya</taxon>
        <taxon>Ascomycota</taxon>
        <taxon>Pezizomycotina</taxon>
        <taxon>Dothideomycetes</taxon>
        <taxon>Pleosporomycetidae</taxon>
        <taxon>Pleosporales</taxon>
        <taxon>Pleosporineae</taxon>
        <taxon>Phaeosphaeriaceae</taxon>
        <taxon>Parastagonospora</taxon>
    </lineage>
</organism>
<dbReference type="HOGENOM" id="CLU_128881_0_0_1"/>
<accession>Q0UP95</accession>
<dbReference type="OMA" id="NPGADMD"/>
<dbReference type="AlphaFoldDB" id="Q0UP95"/>
<gene>
    <name evidence="2" type="ORF">SNOG_06419</name>
</gene>
<dbReference type="VEuPathDB" id="FungiDB:JI435_064190"/>
<proteinExistence type="predicted"/>
<evidence type="ECO:0000313" key="3">
    <source>
        <dbReference type="Proteomes" id="UP000001055"/>
    </source>
</evidence>
<dbReference type="EMBL" id="CH445333">
    <property type="protein sequence ID" value="EAT86250.1"/>
    <property type="molecule type" value="Genomic_DNA"/>
</dbReference>
<dbReference type="KEGG" id="pno:SNOG_06419"/>
<dbReference type="STRING" id="321614.Q0UP95"/>
<sequence>MSQTPAQLRSLYRRILRELPIPASTTPSRTSHQKLSTPSTLQKRIRDTLAKPAANTDSRIQQAEQFAQYVQAQRTYLALIERYNPGMGMSEEERVRLSARRVGMNLPVEYEVGGRCNAFAARCGAYDSTVGDEMQLDEGGRRNIVTTPNSHRLPASAACKAVGPQIMPN</sequence>
<evidence type="ECO:0000256" key="1">
    <source>
        <dbReference type="SAM" id="MobiDB-lite"/>
    </source>
</evidence>
<dbReference type="Pfam" id="PF13233">
    <property type="entry name" value="Complex1_LYR_2"/>
    <property type="match status" value="1"/>
</dbReference>
<dbReference type="RefSeq" id="XP_001796791.1">
    <property type="nucleotide sequence ID" value="XM_001796739.1"/>
</dbReference>
<dbReference type="GeneID" id="5973670"/>
<feature type="compositionally biased region" description="Polar residues" evidence="1">
    <location>
        <begin position="23"/>
        <end position="41"/>
    </location>
</feature>